<dbReference type="CDD" id="cd00141">
    <property type="entry name" value="NT_POLXc"/>
    <property type="match status" value="1"/>
</dbReference>
<dbReference type="InterPro" id="IPR037160">
    <property type="entry name" value="DNA_Pol_thumb_sf"/>
</dbReference>
<dbReference type="SUPFAM" id="SSF158702">
    <property type="entry name" value="Sec63 N-terminal domain-like"/>
    <property type="match status" value="1"/>
</dbReference>
<evidence type="ECO:0000256" key="8">
    <source>
        <dbReference type="ARBA" id="ARBA00049244"/>
    </source>
</evidence>
<evidence type="ECO:0000259" key="9">
    <source>
        <dbReference type="SMART" id="SM00278"/>
    </source>
</evidence>
<dbReference type="InterPro" id="IPR003583">
    <property type="entry name" value="Hlx-hairpin-Hlx_DNA-bd_motif"/>
</dbReference>
<dbReference type="InterPro" id="IPR027421">
    <property type="entry name" value="DNA_pol_lamdba_lyase_dom_sf"/>
</dbReference>
<dbReference type="Gene3D" id="1.10.150.20">
    <property type="entry name" value="5' to 3' exonuclease, C-terminal subdomain"/>
    <property type="match status" value="1"/>
</dbReference>
<dbReference type="RefSeq" id="WP_209365171.1">
    <property type="nucleotide sequence ID" value="NZ_CP046956.1"/>
</dbReference>
<keyword evidence="12" id="KW-0269">Exonuclease</keyword>
<evidence type="ECO:0000256" key="1">
    <source>
        <dbReference type="ARBA" id="ARBA00001946"/>
    </source>
</evidence>
<dbReference type="InterPro" id="IPR003141">
    <property type="entry name" value="Pol/His_phosphatase_N"/>
</dbReference>
<evidence type="ECO:0000259" key="10">
    <source>
        <dbReference type="SMART" id="SM00481"/>
    </source>
</evidence>
<dbReference type="SMART" id="SM00483">
    <property type="entry name" value="POLXc"/>
    <property type="match status" value="1"/>
</dbReference>
<evidence type="ECO:0000313" key="13">
    <source>
        <dbReference type="Proteomes" id="UP000665043"/>
    </source>
</evidence>
<name>A0ABX7VZ77_9BACI</name>
<dbReference type="Pfam" id="PF14791">
    <property type="entry name" value="DNA_pol_B_thumb"/>
    <property type="match status" value="1"/>
</dbReference>
<dbReference type="SMART" id="SM00278">
    <property type="entry name" value="HhH1"/>
    <property type="match status" value="3"/>
</dbReference>
<evidence type="ECO:0000256" key="5">
    <source>
        <dbReference type="ARBA" id="ARBA00022695"/>
    </source>
</evidence>
<protein>
    <recommendedName>
        <fullName evidence="2">DNA-directed DNA polymerase</fullName>
        <ecNumber evidence="2">2.7.7.7</ecNumber>
    </recommendedName>
</protein>
<evidence type="ECO:0000256" key="4">
    <source>
        <dbReference type="ARBA" id="ARBA00022679"/>
    </source>
</evidence>
<proteinExistence type="predicted"/>
<dbReference type="GO" id="GO:0004527">
    <property type="term" value="F:exonuclease activity"/>
    <property type="evidence" value="ECO:0007669"/>
    <property type="project" value="UniProtKB-KW"/>
</dbReference>
<dbReference type="Pfam" id="PF14520">
    <property type="entry name" value="HHH_5"/>
    <property type="match status" value="1"/>
</dbReference>
<reference evidence="12 13" key="1">
    <citation type="submission" date="2019-12" db="EMBL/GenBank/DDBJ databases">
        <title>The whole genome sequencing of a strain isolated from a Mars analog, Dalangtan Playa.</title>
        <authorList>
            <person name="Huang T."/>
        </authorList>
    </citation>
    <scope>NUCLEOTIDE SEQUENCE [LARGE SCALE GENOMIC DNA]</scope>
    <source>
        <strain evidence="12 13">DP4-553-S</strain>
    </source>
</reference>
<dbReference type="PIRSF" id="PIRSF005047">
    <property type="entry name" value="UCP005047_YshC"/>
    <property type="match status" value="1"/>
</dbReference>
<feature type="domain" description="Helix-hairpin-helix DNA-binding motif class 1" evidence="9">
    <location>
        <begin position="125"/>
        <end position="144"/>
    </location>
</feature>
<dbReference type="EC" id="2.7.7.7" evidence="2"/>
<dbReference type="Pfam" id="PF02811">
    <property type="entry name" value="PHP"/>
    <property type="match status" value="1"/>
</dbReference>
<dbReference type="Gene3D" id="3.30.210.10">
    <property type="entry name" value="DNA polymerase, thumb domain"/>
    <property type="match status" value="1"/>
</dbReference>
<dbReference type="NCBIfam" id="NF006375">
    <property type="entry name" value="PRK08609.1"/>
    <property type="match status" value="1"/>
</dbReference>
<dbReference type="PANTHER" id="PTHR36928">
    <property type="entry name" value="PHOSPHATASE YCDX-RELATED"/>
    <property type="match status" value="1"/>
</dbReference>
<sequence>MEVNKKDVIKLLEKVAVYLELKGENPFKISAYRKAAQALETDDRSLNEIDDFTKINGIGKGTSTVIDSFIANGESDTLRQLQEEVPEGLVPLLNLPGLGGKKLAKLYQELGVVDAASLKEACETGKVEALSGFGKKSAEKIVKALDEASNRPERLPIAFMLPIAERIEEYLQQIEPILRFSRAGSIRRMSETIKDLDFIIAAEHPDKVRDALLKLENIKEEIATGDTKVSVVLEEGYDVNVDFRIVAPEEFATTLHHFTGSKEHNVAMRQLAKAQGEKINEYGIENSESGKIVTFETEQQFFEHFGLHFIPPEVRENQGELEAFRSSVRLVEPTDIRGDLHMHTTWSDGAQSVEEMVEKARERGYEYIAITDHSKYLRVANGLNEERLKRQAEEIARLNDKYSDIHIFAGVEMDILPDGSLDFRDEFLMEMDYVIGAIHSSFSQSQDKIMKRLLAAVENPYVNVIAHPTGRLIGRRKGYAADVDMLIEKAKETGTVLELNANPNRLDLSWKWLQKAREKGVNIAINTDAHSYHTLEFMDVGVGSARKGWLEPESVINTWTKDELVNLFNRNK</sequence>
<dbReference type="InterPro" id="IPR050243">
    <property type="entry name" value="PHP_phosphatase"/>
</dbReference>
<feature type="domain" description="Helix-hairpin-helix DNA-binding motif class 1" evidence="9">
    <location>
        <begin position="90"/>
        <end position="109"/>
    </location>
</feature>
<dbReference type="EMBL" id="CP046956">
    <property type="protein sequence ID" value="QTN00017.1"/>
    <property type="molecule type" value="Genomic_DNA"/>
</dbReference>
<dbReference type="InterPro" id="IPR002054">
    <property type="entry name" value="DNA-dir_DNA_pol_X"/>
</dbReference>
<dbReference type="Gene3D" id="3.30.460.10">
    <property type="entry name" value="Beta Polymerase, domain 2"/>
    <property type="match status" value="1"/>
</dbReference>
<dbReference type="SUPFAM" id="SSF47802">
    <property type="entry name" value="DNA polymerase beta, N-terminal domain-like"/>
    <property type="match status" value="1"/>
</dbReference>
<keyword evidence="6" id="KW-0235">DNA replication</keyword>
<accession>A0ABX7VZ77</accession>
<dbReference type="PANTHER" id="PTHR36928:SF1">
    <property type="entry name" value="PHOSPHATASE YCDX-RELATED"/>
    <property type="match status" value="1"/>
</dbReference>
<keyword evidence="4" id="KW-0808">Transferase</keyword>
<gene>
    <name evidence="12" type="primary">polX</name>
    <name evidence="12" type="ORF">ERJ70_12360</name>
</gene>
<dbReference type="Gene3D" id="1.10.150.110">
    <property type="entry name" value="DNA polymerase beta, N-terminal domain-like"/>
    <property type="match status" value="1"/>
</dbReference>
<dbReference type="SMART" id="SM00481">
    <property type="entry name" value="POLIIIAc"/>
    <property type="match status" value="1"/>
</dbReference>
<keyword evidence="12" id="KW-0540">Nuclease</keyword>
<dbReference type="CDD" id="cd07436">
    <property type="entry name" value="PHP_PolX"/>
    <property type="match status" value="1"/>
</dbReference>
<dbReference type="SUPFAM" id="SSF89550">
    <property type="entry name" value="PHP domain-like"/>
    <property type="match status" value="1"/>
</dbReference>
<dbReference type="InterPro" id="IPR043519">
    <property type="entry name" value="NT_sf"/>
</dbReference>
<dbReference type="InterPro" id="IPR016195">
    <property type="entry name" value="Pol/histidinol_Pase-like"/>
</dbReference>
<evidence type="ECO:0000256" key="3">
    <source>
        <dbReference type="ARBA" id="ARBA00022634"/>
    </source>
</evidence>
<feature type="domain" description="DNA-directed DNA polymerase X" evidence="11">
    <location>
        <begin position="2"/>
        <end position="316"/>
    </location>
</feature>
<dbReference type="SUPFAM" id="SSF81301">
    <property type="entry name" value="Nucleotidyltransferase"/>
    <property type="match status" value="1"/>
</dbReference>
<evidence type="ECO:0000256" key="6">
    <source>
        <dbReference type="ARBA" id="ARBA00022705"/>
    </source>
</evidence>
<evidence type="ECO:0000256" key="7">
    <source>
        <dbReference type="ARBA" id="ARBA00022932"/>
    </source>
</evidence>
<keyword evidence="13" id="KW-1185">Reference proteome</keyword>
<dbReference type="Proteomes" id="UP000665043">
    <property type="component" value="Chromosome"/>
</dbReference>
<dbReference type="InterPro" id="IPR010996">
    <property type="entry name" value="HHH_MUS81"/>
</dbReference>
<dbReference type="Gene3D" id="3.20.20.140">
    <property type="entry name" value="Metal-dependent hydrolases"/>
    <property type="match status" value="1"/>
</dbReference>
<feature type="domain" description="Helix-hairpin-helix DNA-binding motif class 1" evidence="9">
    <location>
        <begin position="50"/>
        <end position="69"/>
    </location>
</feature>
<organism evidence="12 13">
    <name type="scientific">Sediminibacillus dalangtanensis</name>
    <dbReference type="NCBI Taxonomy" id="2729421"/>
    <lineage>
        <taxon>Bacteria</taxon>
        <taxon>Bacillati</taxon>
        <taxon>Bacillota</taxon>
        <taxon>Bacilli</taxon>
        <taxon>Bacillales</taxon>
        <taxon>Bacillaceae</taxon>
        <taxon>Sediminibacillus</taxon>
    </lineage>
</organism>
<evidence type="ECO:0000256" key="2">
    <source>
        <dbReference type="ARBA" id="ARBA00012417"/>
    </source>
</evidence>
<keyword evidence="5" id="KW-0548">Nucleotidyltransferase</keyword>
<evidence type="ECO:0000259" key="11">
    <source>
        <dbReference type="SMART" id="SM00483"/>
    </source>
</evidence>
<keyword evidence="3" id="KW-0237">DNA synthesis</keyword>
<evidence type="ECO:0000313" key="12">
    <source>
        <dbReference type="EMBL" id="QTN00017.1"/>
    </source>
</evidence>
<keyword evidence="12" id="KW-0378">Hydrolase</keyword>
<dbReference type="InterPro" id="IPR004013">
    <property type="entry name" value="PHP_dom"/>
</dbReference>
<dbReference type="InterPro" id="IPR047967">
    <property type="entry name" value="PolX_PHP"/>
</dbReference>
<comment type="catalytic activity">
    <reaction evidence="8">
        <text>DNA(n) + a 2'-deoxyribonucleoside 5'-triphosphate = DNA(n+1) + diphosphate</text>
        <dbReference type="Rhea" id="RHEA:22508"/>
        <dbReference type="Rhea" id="RHEA-COMP:17339"/>
        <dbReference type="Rhea" id="RHEA-COMP:17340"/>
        <dbReference type="ChEBI" id="CHEBI:33019"/>
        <dbReference type="ChEBI" id="CHEBI:61560"/>
        <dbReference type="ChEBI" id="CHEBI:173112"/>
        <dbReference type="EC" id="2.7.7.7"/>
    </reaction>
</comment>
<dbReference type="InterPro" id="IPR022311">
    <property type="entry name" value="PolX-like"/>
</dbReference>
<keyword evidence="7" id="KW-0239">DNA-directed DNA polymerase</keyword>
<feature type="domain" description="Polymerase/histidinol phosphatase N-terminal" evidence="10">
    <location>
        <begin position="338"/>
        <end position="417"/>
    </location>
</feature>
<dbReference type="InterPro" id="IPR029398">
    <property type="entry name" value="PolB_thumb"/>
</dbReference>
<comment type="cofactor">
    <cofactor evidence="1">
        <name>Mg(2+)</name>
        <dbReference type="ChEBI" id="CHEBI:18420"/>
    </cofactor>
</comment>
<dbReference type="Pfam" id="PF14716">
    <property type="entry name" value="HHH_8"/>
    <property type="match status" value="1"/>
</dbReference>